<comment type="similarity">
    <text evidence="1">Belongs to the P-Pant transferase superfamily. Gsp/Sfp/HetI/AcpT family.</text>
</comment>
<evidence type="ECO:0000256" key="2">
    <source>
        <dbReference type="ARBA" id="ARBA00022679"/>
    </source>
</evidence>
<dbReference type="InterPro" id="IPR050559">
    <property type="entry name" value="P-Pant_transferase_sf"/>
</dbReference>
<name>B2J678_NOSP7</name>
<dbReference type="Pfam" id="PF01648">
    <property type="entry name" value="ACPS"/>
    <property type="match status" value="1"/>
</dbReference>
<dbReference type="eggNOG" id="COG2091">
    <property type="taxonomic scope" value="Bacteria"/>
</dbReference>
<reference evidence="6" key="1">
    <citation type="submission" date="2008-04" db="EMBL/GenBank/DDBJ databases">
        <title>Complete sequence of chromosome of Nostoc punctiforme ATCC 29133.</title>
        <authorList>
            <consortium name="US DOE Joint Genome Institute"/>
            <person name="Copeland A."/>
            <person name="Lucas S."/>
            <person name="Lapidus A."/>
            <person name="Glavina del Rio T."/>
            <person name="Dalin E."/>
            <person name="Tice H."/>
            <person name="Pitluck S."/>
            <person name="Chain P."/>
            <person name="Malfatti S."/>
            <person name="Shin M."/>
            <person name="Vergez L."/>
            <person name="Schmutz J."/>
            <person name="Larimer F."/>
            <person name="Land M."/>
            <person name="Hauser L."/>
            <person name="Kyrpides N."/>
            <person name="Kim E."/>
            <person name="Meeks J.C."/>
            <person name="Elhai J."/>
            <person name="Campbell E.L."/>
            <person name="Thiel T."/>
            <person name="Longmire J."/>
            <person name="Potts M."/>
            <person name="Atlas R."/>
        </authorList>
    </citation>
    <scope>NUCLEOTIDE SEQUENCE [LARGE SCALE GENOMIC DNA]</scope>
    <source>
        <strain evidence="6">ATCC 29133 / PCC 73102</strain>
    </source>
</reference>
<dbReference type="GO" id="GO:0019878">
    <property type="term" value="P:lysine biosynthetic process via aminoadipic acid"/>
    <property type="evidence" value="ECO:0007669"/>
    <property type="project" value="TreeGrafter"/>
</dbReference>
<keyword evidence="2" id="KW-0808">Transferase</keyword>
<dbReference type="InterPro" id="IPR037143">
    <property type="entry name" value="4-PPantetheinyl_Trfase_dom_sf"/>
</dbReference>
<gene>
    <name evidence="5" type="ordered locus">Npun_R2174</name>
</gene>
<evidence type="ECO:0000259" key="4">
    <source>
        <dbReference type="Pfam" id="PF01648"/>
    </source>
</evidence>
<dbReference type="RefSeq" id="WP_012408779.1">
    <property type="nucleotide sequence ID" value="NC_010628.1"/>
</dbReference>
<dbReference type="PANTHER" id="PTHR12215:SF10">
    <property type="entry name" value="L-AMINOADIPATE-SEMIALDEHYDE DEHYDROGENASE-PHOSPHOPANTETHEINYL TRANSFERASE"/>
    <property type="match status" value="1"/>
</dbReference>
<dbReference type="SUPFAM" id="SSF56214">
    <property type="entry name" value="4'-phosphopantetheinyl transferase"/>
    <property type="match status" value="2"/>
</dbReference>
<dbReference type="PANTHER" id="PTHR12215">
    <property type="entry name" value="PHOSPHOPANTETHEINE TRANSFERASE"/>
    <property type="match status" value="1"/>
</dbReference>
<feature type="transmembrane region" description="Helical" evidence="3">
    <location>
        <begin position="259"/>
        <end position="278"/>
    </location>
</feature>
<organism evidence="5 6">
    <name type="scientific">Nostoc punctiforme (strain ATCC 29133 / PCC 73102)</name>
    <dbReference type="NCBI Taxonomy" id="63737"/>
    <lineage>
        <taxon>Bacteria</taxon>
        <taxon>Bacillati</taxon>
        <taxon>Cyanobacteriota</taxon>
        <taxon>Cyanophyceae</taxon>
        <taxon>Nostocales</taxon>
        <taxon>Nostocaceae</taxon>
        <taxon>Nostoc</taxon>
    </lineage>
</organism>
<dbReference type="GO" id="GO:0008897">
    <property type="term" value="F:holo-[acyl-carrier-protein] synthase activity"/>
    <property type="evidence" value="ECO:0007669"/>
    <property type="project" value="InterPro"/>
</dbReference>
<reference evidence="5 6" key="2">
    <citation type="journal article" date="2013" name="Plant Physiol.">
        <title>A Nostoc punctiforme Sugar Transporter Necessary to Establish a Cyanobacterium-Plant Symbiosis.</title>
        <authorList>
            <person name="Ekman M."/>
            <person name="Picossi S."/>
            <person name="Campbell E.L."/>
            <person name="Meeks J.C."/>
            <person name="Flores E."/>
        </authorList>
    </citation>
    <scope>NUCLEOTIDE SEQUENCE [LARGE SCALE GENOMIC DNA]</scope>
    <source>
        <strain evidence="6">ATCC 29133 / PCC 73102</strain>
    </source>
</reference>
<dbReference type="EMBL" id="CP001037">
    <property type="protein sequence ID" value="ACC80778.1"/>
    <property type="molecule type" value="Genomic_DNA"/>
</dbReference>
<dbReference type="STRING" id="63737.Npun_R2174"/>
<evidence type="ECO:0000313" key="6">
    <source>
        <dbReference type="Proteomes" id="UP000001191"/>
    </source>
</evidence>
<keyword evidence="3" id="KW-1133">Transmembrane helix</keyword>
<sequence>MPPSTTHLPEFAQCLPTIAAMHIDIGGELAVHAKDYLSAKELAYFHQFKHPRRRYEWFTARLVCKLLFSRYLSNTHLANSNSVWPPTIQKLGCNDIATVLPIVYRSIEILPSNPSLKGAPQLFWQGNILSAMYLSISHAGGLAIASLSSSGPVGLDLEEPISHCPNFYESYFSKQETLWVQQQIKDELSISQLYTLLWTLKESYLKTGISPINNICDFANLEIKIDTSLFTVSKHLPKIGFNSQLHILKLQFSYAKSTFAPYAAFSIMANLILSIVAFELNTHLENVLKVLREDNSLLHK</sequence>
<dbReference type="GO" id="GO:0000287">
    <property type="term" value="F:magnesium ion binding"/>
    <property type="evidence" value="ECO:0007669"/>
    <property type="project" value="InterPro"/>
</dbReference>
<keyword evidence="6" id="KW-1185">Reference proteome</keyword>
<dbReference type="AlphaFoldDB" id="B2J678"/>
<dbReference type="HOGENOM" id="CLU_926989_0_0_3"/>
<dbReference type="Gene3D" id="3.90.470.20">
    <property type="entry name" value="4'-phosphopantetheinyl transferase domain"/>
    <property type="match status" value="2"/>
</dbReference>
<dbReference type="EnsemblBacteria" id="ACC80778">
    <property type="protein sequence ID" value="ACC80778"/>
    <property type="gene ID" value="Npun_R2174"/>
</dbReference>
<dbReference type="Proteomes" id="UP000001191">
    <property type="component" value="Chromosome"/>
</dbReference>
<keyword evidence="3" id="KW-0812">Transmembrane</keyword>
<protein>
    <recommendedName>
        <fullName evidence="4">4'-phosphopantetheinyl transferase domain-containing protein</fullName>
    </recommendedName>
</protein>
<evidence type="ECO:0000313" key="5">
    <source>
        <dbReference type="EMBL" id="ACC80778.1"/>
    </source>
</evidence>
<dbReference type="OrthoDB" id="9952108at2"/>
<dbReference type="InterPro" id="IPR008278">
    <property type="entry name" value="4-PPantetheinyl_Trfase_dom"/>
</dbReference>
<evidence type="ECO:0000256" key="1">
    <source>
        <dbReference type="ARBA" id="ARBA00010990"/>
    </source>
</evidence>
<dbReference type="KEGG" id="npu:Npun_R2174"/>
<accession>B2J678</accession>
<keyword evidence="3" id="KW-0472">Membrane</keyword>
<dbReference type="GO" id="GO:0005829">
    <property type="term" value="C:cytosol"/>
    <property type="evidence" value="ECO:0007669"/>
    <property type="project" value="TreeGrafter"/>
</dbReference>
<proteinExistence type="inferred from homology"/>
<feature type="domain" description="4'-phosphopantetheinyl transferase" evidence="4">
    <location>
        <begin position="152"/>
        <end position="225"/>
    </location>
</feature>
<evidence type="ECO:0000256" key="3">
    <source>
        <dbReference type="SAM" id="Phobius"/>
    </source>
</evidence>